<gene>
    <name evidence="2" type="primary">LAS1L</name>
    <name evidence="2" type="ORF">BLAG_LOCUS882</name>
</gene>
<sequence>MAARIVGWASKSEWIQIYQELYSNDPAQIQHALDRAAAWKSRLDTKMPIAIDCTSSLAAVRLRDSGAHVRGEGGEDVSSTSNCHDLFQLRLAYSMALARFVNLVTDASQDKFYIQPVHVMAKEMALPEWMVNLRHEATHRSLPALPVLRSGARFALSWLRQKYWEPQLQQCGQLPGGAAEKEELDVEEVRQAVLGLLISYEQHQFEISSERSTRKQRSHHTTLLQEVLNNLTALMTGNSEIVVGCLCGQGFLLPTLEQRTALGLTNVSPENEGEELPRIDKKFQDFWKPVFELLHQLNNIPPLVERLVQQLGTYTDEDLEFAVGWIALITTAQNSQDKKSLERLLHKVKVELPWRRLITCCLTTPCRHTTRLVHSMLQSADPPFSQHEQETYQQLWTIYAGNTAPSNQPVPDSVLTADMAKARFQGKCRRMEVDITTTQDDSMSMECSEGRTDSQYKPWEKCKAEISWSQFPLGCIPNQTGDISYLEVPLHDSQDSGKQEAPVRRRISTTYREDEVHSPARYEEQDNHQRHEWTPMELGMLKRRVVIF</sequence>
<proteinExistence type="predicted"/>
<dbReference type="OrthoDB" id="10263222at2759"/>
<feature type="compositionally biased region" description="Basic and acidic residues" evidence="1">
    <location>
        <begin position="511"/>
        <end position="528"/>
    </location>
</feature>
<evidence type="ECO:0000313" key="3">
    <source>
        <dbReference type="Proteomes" id="UP000838412"/>
    </source>
</evidence>
<dbReference type="PANTHER" id="PTHR15002">
    <property type="entry name" value="RIBOSOMAL BIOGENESIS PROTEIN LAS1L"/>
    <property type="match status" value="1"/>
</dbReference>
<dbReference type="GO" id="GO:0004519">
    <property type="term" value="F:endonuclease activity"/>
    <property type="evidence" value="ECO:0007669"/>
    <property type="project" value="InterPro"/>
</dbReference>
<dbReference type="GO" id="GO:0030687">
    <property type="term" value="C:preribosome, large subunit precursor"/>
    <property type="evidence" value="ECO:0007669"/>
    <property type="project" value="TreeGrafter"/>
</dbReference>
<dbReference type="PANTHER" id="PTHR15002:SF0">
    <property type="entry name" value="RIBOSOMAL BIOGENESIS PROTEIN LAS1L"/>
    <property type="match status" value="1"/>
</dbReference>
<dbReference type="InterPro" id="IPR007174">
    <property type="entry name" value="Las1"/>
</dbReference>
<name>A0A8J9VYU2_BRALA</name>
<dbReference type="GO" id="GO:0000470">
    <property type="term" value="P:maturation of LSU-rRNA"/>
    <property type="evidence" value="ECO:0007669"/>
    <property type="project" value="TreeGrafter"/>
</dbReference>
<reference evidence="2" key="1">
    <citation type="submission" date="2022-01" db="EMBL/GenBank/DDBJ databases">
        <authorList>
            <person name="Braso-Vives M."/>
        </authorList>
    </citation>
    <scope>NUCLEOTIDE SEQUENCE</scope>
</reference>
<keyword evidence="3" id="KW-1185">Reference proteome</keyword>
<protein>
    <submittedName>
        <fullName evidence="2">LAS1L protein</fullName>
    </submittedName>
</protein>
<organism evidence="2 3">
    <name type="scientific">Branchiostoma lanceolatum</name>
    <name type="common">Common lancelet</name>
    <name type="synonym">Amphioxus lanceolatum</name>
    <dbReference type="NCBI Taxonomy" id="7740"/>
    <lineage>
        <taxon>Eukaryota</taxon>
        <taxon>Metazoa</taxon>
        <taxon>Chordata</taxon>
        <taxon>Cephalochordata</taxon>
        <taxon>Leptocardii</taxon>
        <taxon>Amphioxiformes</taxon>
        <taxon>Branchiostomatidae</taxon>
        <taxon>Branchiostoma</taxon>
    </lineage>
</organism>
<feature type="region of interest" description="Disordered" evidence="1">
    <location>
        <begin position="491"/>
        <end position="528"/>
    </location>
</feature>
<feature type="compositionally biased region" description="Basic and acidic residues" evidence="1">
    <location>
        <begin position="491"/>
        <end position="503"/>
    </location>
</feature>
<dbReference type="Proteomes" id="UP000838412">
    <property type="component" value="Chromosome 1"/>
</dbReference>
<dbReference type="EMBL" id="OV696686">
    <property type="protein sequence ID" value="CAH1229661.1"/>
    <property type="molecule type" value="Genomic_DNA"/>
</dbReference>
<evidence type="ECO:0000256" key="1">
    <source>
        <dbReference type="SAM" id="MobiDB-lite"/>
    </source>
</evidence>
<accession>A0A8J9VYU2</accession>
<dbReference type="AlphaFoldDB" id="A0A8J9VYU2"/>
<dbReference type="Pfam" id="PF04031">
    <property type="entry name" value="Las1"/>
    <property type="match status" value="1"/>
</dbReference>
<dbReference type="GO" id="GO:0090730">
    <property type="term" value="C:Las1 complex"/>
    <property type="evidence" value="ECO:0007669"/>
    <property type="project" value="InterPro"/>
</dbReference>
<dbReference type="GO" id="GO:0000460">
    <property type="term" value="P:maturation of 5.8S rRNA"/>
    <property type="evidence" value="ECO:0007669"/>
    <property type="project" value="TreeGrafter"/>
</dbReference>
<evidence type="ECO:0000313" key="2">
    <source>
        <dbReference type="EMBL" id="CAH1229661.1"/>
    </source>
</evidence>